<dbReference type="InterPro" id="IPR050131">
    <property type="entry name" value="Peptidase_S8_subtilisin-like"/>
</dbReference>
<feature type="domain" description="Peptidase S8/S53" evidence="6">
    <location>
        <begin position="103"/>
        <end position="301"/>
    </location>
</feature>
<name>A0A084JAF2_9CLOT</name>
<dbReference type="InterPro" id="IPR017310">
    <property type="entry name" value="Pept_S8A_subtilisin_clostridia"/>
</dbReference>
<dbReference type="GO" id="GO:0006508">
    <property type="term" value="P:proteolysis"/>
    <property type="evidence" value="ECO:0007669"/>
    <property type="project" value="UniProtKB-KW"/>
</dbReference>
<sequence>MKRHLDVPDNIFHDINYDHYIVQYQGNIQQDITQEPSHYLTIINDRYAIISLPNNVEISVGDPEYPSIVYVKPVEMYTLQQITPTEASQVGFLQLDLPLTLNGSGVNIAILDTGIDYLSEEFMRDNGETRIECIWDQTIPSNGKTLDYFIPYGTVYEKDDIQSAIQAAREGKSPYDIVPTIDEIGHGTNMAGIIGATGKNPQLKGVVPNCDFVIVKLIEDYSYKSQFNVKVPLYNITTIFAALEFLYRYSLTSSKPMVILFPLGTNLGNHYGTGILEQYIESLSQNSGLVVVVPTGNQRDKGCHASGILSEPGELHIVEVDVSPEQNSLWMDIWVDSPNIMSVEIISPSGESTGVIGAVINSTEYYDYIFEKTSVKVNYYLPEDITGDELIRIRFYDIQSGIWKLRLITNTVLKGNFNAWIPEEGLTVGGTHFSHADPFGTSTNPSNSPYVISVAAYNQNNNYLLNYSGAGFNDLKFNYVDIAAGGVNAIAVAPNNEIATVNGTCVAASVVAGACAMLFEWGFTRLNDPYMYSQSIKTYIARGAVQRLGDIYPNPQWGYGLLNILQMFQNMI</sequence>
<evidence type="ECO:0000259" key="6">
    <source>
        <dbReference type="Pfam" id="PF00082"/>
    </source>
</evidence>
<dbReference type="PANTHER" id="PTHR43806">
    <property type="entry name" value="PEPTIDASE S8"/>
    <property type="match status" value="1"/>
</dbReference>
<keyword evidence="3" id="KW-0378">Hydrolase</keyword>
<dbReference type="SUPFAM" id="SSF52743">
    <property type="entry name" value="Subtilisin-like"/>
    <property type="match status" value="1"/>
</dbReference>
<dbReference type="Pfam" id="PF00082">
    <property type="entry name" value="Peptidase_S8"/>
    <property type="match status" value="2"/>
</dbReference>
<dbReference type="InterPro" id="IPR000209">
    <property type="entry name" value="Peptidase_S8/S53_dom"/>
</dbReference>
<keyword evidence="8" id="KW-1185">Reference proteome</keyword>
<dbReference type="PRINTS" id="PR00723">
    <property type="entry name" value="SUBTILISIN"/>
</dbReference>
<dbReference type="Gene3D" id="2.60.120.1290">
    <property type="match status" value="1"/>
</dbReference>
<dbReference type="eggNOG" id="COG1404">
    <property type="taxonomic scope" value="Bacteria"/>
</dbReference>
<dbReference type="GO" id="GO:0004252">
    <property type="term" value="F:serine-type endopeptidase activity"/>
    <property type="evidence" value="ECO:0007669"/>
    <property type="project" value="InterPro"/>
</dbReference>
<dbReference type="EMBL" id="JPMD01000028">
    <property type="protein sequence ID" value="KEZ85936.1"/>
    <property type="molecule type" value="Genomic_DNA"/>
</dbReference>
<comment type="caution">
    <text evidence="7">The sequence shown here is derived from an EMBL/GenBank/DDBJ whole genome shotgun (WGS) entry which is preliminary data.</text>
</comment>
<dbReference type="PIRSF" id="PIRSF037894">
    <property type="entry name" value="Subtilisin_rel_CspABC"/>
    <property type="match status" value="1"/>
</dbReference>
<reference evidence="7 8" key="1">
    <citation type="submission" date="2014-07" db="EMBL/GenBank/DDBJ databases">
        <title>Draft genome of Clostridium sulfidigenes 113A isolated from sediments associated with methane hydrate from Krishna Godavari basin.</title>
        <authorList>
            <person name="Honkalas V.S."/>
            <person name="Dabir A.P."/>
            <person name="Arora P."/>
            <person name="Dhakephalkar P.K."/>
        </authorList>
    </citation>
    <scope>NUCLEOTIDE SEQUENCE [LARGE SCALE GENOMIC DNA]</scope>
    <source>
        <strain evidence="7 8">113A</strain>
    </source>
</reference>
<dbReference type="Proteomes" id="UP000028542">
    <property type="component" value="Unassembled WGS sequence"/>
</dbReference>
<feature type="domain" description="Peptidase S8/S53" evidence="6">
    <location>
        <begin position="441"/>
        <end position="560"/>
    </location>
</feature>
<organism evidence="7 8">
    <name type="scientific">Clostridium sulfidigenes</name>
    <dbReference type="NCBI Taxonomy" id="318464"/>
    <lineage>
        <taxon>Bacteria</taxon>
        <taxon>Bacillati</taxon>
        <taxon>Bacillota</taxon>
        <taxon>Clostridia</taxon>
        <taxon>Eubacteriales</taxon>
        <taxon>Clostridiaceae</taxon>
        <taxon>Clostridium</taxon>
    </lineage>
</organism>
<dbReference type="STRING" id="318464.IO99_12450"/>
<accession>A0A084JAF2</accession>
<dbReference type="InterPro" id="IPR015500">
    <property type="entry name" value="Peptidase_S8_subtilisin-rel"/>
</dbReference>
<dbReference type="RefSeq" id="WP_035133693.1">
    <property type="nucleotide sequence ID" value="NZ_JPMD01000028.1"/>
</dbReference>
<keyword evidence="2" id="KW-0645">Protease</keyword>
<proteinExistence type="inferred from homology"/>
<gene>
    <name evidence="7" type="ORF">IO99_12450</name>
</gene>
<comment type="similarity">
    <text evidence="1 5">Belongs to the peptidase S8 family.</text>
</comment>
<evidence type="ECO:0000256" key="1">
    <source>
        <dbReference type="ARBA" id="ARBA00011073"/>
    </source>
</evidence>
<dbReference type="InterPro" id="IPR036852">
    <property type="entry name" value="Peptidase_S8/S53_dom_sf"/>
</dbReference>
<comment type="caution">
    <text evidence="5">Lacks conserved residue(s) required for the propagation of feature annotation.</text>
</comment>
<evidence type="ECO:0000256" key="4">
    <source>
        <dbReference type="ARBA" id="ARBA00022825"/>
    </source>
</evidence>
<dbReference type="AlphaFoldDB" id="A0A084JAF2"/>
<dbReference type="Gene3D" id="3.40.50.200">
    <property type="entry name" value="Peptidase S8/S53 domain"/>
    <property type="match status" value="1"/>
</dbReference>
<evidence type="ECO:0000256" key="5">
    <source>
        <dbReference type="PROSITE-ProRule" id="PRU01240"/>
    </source>
</evidence>
<evidence type="ECO:0000256" key="2">
    <source>
        <dbReference type="ARBA" id="ARBA00022670"/>
    </source>
</evidence>
<dbReference type="InterPro" id="IPR034045">
    <property type="entry name" value="Pep_S8_CspA-like"/>
</dbReference>
<dbReference type="CDD" id="cd07478">
    <property type="entry name" value="Peptidases_S8_CspA-like"/>
    <property type="match status" value="1"/>
</dbReference>
<evidence type="ECO:0000313" key="8">
    <source>
        <dbReference type="Proteomes" id="UP000028542"/>
    </source>
</evidence>
<keyword evidence="4" id="KW-0720">Serine protease</keyword>
<dbReference type="PANTHER" id="PTHR43806:SF11">
    <property type="entry name" value="CEREVISIN-RELATED"/>
    <property type="match status" value="1"/>
</dbReference>
<dbReference type="PROSITE" id="PS51892">
    <property type="entry name" value="SUBTILASE"/>
    <property type="match status" value="1"/>
</dbReference>
<evidence type="ECO:0000313" key="7">
    <source>
        <dbReference type="EMBL" id="KEZ85936.1"/>
    </source>
</evidence>
<protein>
    <submittedName>
        <fullName evidence="7">Peptidase S8</fullName>
    </submittedName>
</protein>
<evidence type="ECO:0000256" key="3">
    <source>
        <dbReference type="ARBA" id="ARBA00022801"/>
    </source>
</evidence>